<sequence>MIRWLLLPWFRYQRLSTMYNTSTTERQRRQQKELPRQDFELDEGAEEHSSHSNPDNQKRGSASLDDTPRGSWASSIFDLKNCVADSLLPSLLTRTAIEEMDRGNEAQRKEKRLGEILALYPAPEEDEAVERCSLPEVPKEHFGQRILVKCLSLKFEIEIEPIFGSLALYDVKEKKKISENFYFDLNSEHVKGLLRAHGAHPAITTLARSAVFSLTHPSPDVFLVIKLEKVLQQGDISECCEPYVVLKEADTVKNKEKLERLRGAAEQFCMRLGQYRMPFAWTAIHLLNIISSAGVLEKEASESEGERRGTWNERKRKAHERMSVGEETCSFSNFRPATLTVTNFFKQEADRLSDEDLYKFLADMRRPSSVLRRLRPITANDLNISVHASWKSRGWARLLVGRLARPYEPPTLLSQSPFWPANSAPSGLPSDRPGMPVALTYSCGLGLWQPLASQYCRMLSCTVMSIFALALGCFYSQRGGALLKIDISPVPENPHYCLSPELLHVLPYPDLRVRPTKEILEFPIKEVYTPHTTYRWVHFLSQCSRKAAWLASCVVFVVLLS</sequence>
<keyword evidence="2" id="KW-1185">Reference proteome</keyword>
<dbReference type="Proteomes" id="UP000827872">
    <property type="component" value="Linkage Group LG03"/>
</dbReference>
<comment type="caution">
    <text evidence="1">The sequence shown here is derived from an EMBL/GenBank/DDBJ whole genome shotgun (WGS) entry which is preliminary data.</text>
</comment>
<evidence type="ECO:0000313" key="1">
    <source>
        <dbReference type="EMBL" id="KAH7993802.1"/>
    </source>
</evidence>
<name>A0ACB8EMP7_9SAUR</name>
<gene>
    <name evidence="1" type="ORF">K3G42_032342</name>
</gene>
<organism evidence="1 2">
    <name type="scientific">Sphaerodactylus townsendi</name>
    <dbReference type="NCBI Taxonomy" id="933632"/>
    <lineage>
        <taxon>Eukaryota</taxon>
        <taxon>Metazoa</taxon>
        <taxon>Chordata</taxon>
        <taxon>Craniata</taxon>
        <taxon>Vertebrata</taxon>
        <taxon>Euteleostomi</taxon>
        <taxon>Lepidosauria</taxon>
        <taxon>Squamata</taxon>
        <taxon>Bifurcata</taxon>
        <taxon>Gekkota</taxon>
        <taxon>Sphaerodactylidae</taxon>
        <taxon>Sphaerodactylus</taxon>
    </lineage>
</organism>
<protein>
    <submittedName>
        <fullName evidence="1">Uncharacterized protein</fullName>
    </submittedName>
</protein>
<accession>A0ACB8EMP7</accession>
<reference evidence="1" key="1">
    <citation type="submission" date="2021-08" db="EMBL/GenBank/DDBJ databases">
        <title>The first chromosome-level gecko genome reveals the dynamic sex chromosomes of Neotropical dwarf geckos (Sphaerodactylidae: Sphaerodactylus).</title>
        <authorList>
            <person name="Pinto B.J."/>
            <person name="Keating S.E."/>
            <person name="Gamble T."/>
        </authorList>
    </citation>
    <scope>NUCLEOTIDE SEQUENCE</scope>
    <source>
        <strain evidence="1">TG3544</strain>
    </source>
</reference>
<evidence type="ECO:0000313" key="2">
    <source>
        <dbReference type="Proteomes" id="UP000827872"/>
    </source>
</evidence>
<dbReference type="EMBL" id="CM037616">
    <property type="protein sequence ID" value="KAH7993802.1"/>
    <property type="molecule type" value="Genomic_DNA"/>
</dbReference>
<proteinExistence type="predicted"/>